<dbReference type="CDD" id="cd06225">
    <property type="entry name" value="HAMP"/>
    <property type="match status" value="1"/>
</dbReference>
<dbReference type="Pfam" id="PF00015">
    <property type="entry name" value="MCPsignal"/>
    <property type="match status" value="1"/>
</dbReference>
<dbReference type="SUPFAM" id="SSF58104">
    <property type="entry name" value="Methyl-accepting chemotaxis protein (MCP) signaling domain"/>
    <property type="match status" value="1"/>
</dbReference>
<keyword evidence="4" id="KW-0472">Membrane</keyword>
<evidence type="ECO:0000259" key="5">
    <source>
        <dbReference type="PROSITE" id="PS50111"/>
    </source>
</evidence>
<name>A0ABS6RVS6_9BACT</name>
<dbReference type="SMART" id="SM00283">
    <property type="entry name" value="MA"/>
    <property type="match status" value="1"/>
</dbReference>
<dbReference type="PROSITE" id="PS50885">
    <property type="entry name" value="HAMP"/>
    <property type="match status" value="1"/>
</dbReference>
<dbReference type="Gene3D" id="6.10.340.10">
    <property type="match status" value="1"/>
</dbReference>
<keyword evidence="4" id="KW-1133">Transmembrane helix</keyword>
<organism evidence="7 8">
    <name type="scientific">Candidatus Magnetobacterium casense</name>
    <dbReference type="NCBI Taxonomy" id="1455061"/>
    <lineage>
        <taxon>Bacteria</taxon>
        <taxon>Pseudomonadati</taxon>
        <taxon>Nitrospirota</taxon>
        <taxon>Thermodesulfovibrionia</taxon>
        <taxon>Thermodesulfovibrionales</taxon>
        <taxon>Candidatus Magnetobacteriaceae</taxon>
        <taxon>Candidatus Magnetobacterium</taxon>
    </lineage>
</organism>
<feature type="transmembrane region" description="Helical" evidence="4">
    <location>
        <begin position="182"/>
        <end position="203"/>
    </location>
</feature>
<sequence length="546" mass="58512">MRKGVTLSAKLYGIVGIVIFLLLIIGITSFLGLRYVVGRFVYNIEVDAAQMEASMEARVLLGNAVQSYKNYLLRKDSKYIASFRESVSEIKKQIDAFEKLADDEREKSEVAAVKEHFARYENAIDELVKARETSDDVIAIDKQIKGVDRPLAEALKRLDETAMKNLKEKKTYTLSIASKIEVLIVVALIVAVLLGIILSTTLVRNIMKKVLSLKEAADRASRGDLTVDVPIMSDDEIGELATSFNTMIVSLRQIVGQLLSATDMLTEGSAELNTAVGQIVGMVDEEKGKSGQIATASAQMSQTVTDIARSASEMALSAANTLKVADDGSTVVGKTVREVQEISKTVSLLSEVITSLGNRSKQIGEIINVIKGIADQTNLLALNAAIEAARAGEQGRGFAVVADEVRKLAERTSTSTTEISSMISTIQGETEKAVRSMQDGTRRVDSGVELAKEAGTSLDKIVQSVRGLQSMVHHIASATEEMSTVSETISVDIESIASVAGDTSASSHQISQAAGGLSKLSSDLHAIIGRFDIGDKAKGKGKRLIG</sequence>
<dbReference type="PANTHER" id="PTHR32089:SF112">
    <property type="entry name" value="LYSOZYME-LIKE PROTEIN-RELATED"/>
    <property type="match status" value="1"/>
</dbReference>
<evidence type="ECO:0000313" key="7">
    <source>
        <dbReference type="EMBL" id="MBV6340731.1"/>
    </source>
</evidence>
<proteinExistence type="inferred from homology"/>
<dbReference type="CDD" id="cd11386">
    <property type="entry name" value="MCP_signal"/>
    <property type="match status" value="1"/>
</dbReference>
<dbReference type="InterPro" id="IPR003660">
    <property type="entry name" value="HAMP_dom"/>
</dbReference>
<feature type="transmembrane region" description="Helical" evidence="4">
    <location>
        <begin position="12"/>
        <end position="33"/>
    </location>
</feature>
<feature type="domain" description="Methyl-accepting transducer" evidence="5">
    <location>
        <begin position="261"/>
        <end position="497"/>
    </location>
</feature>
<evidence type="ECO:0000256" key="2">
    <source>
        <dbReference type="ARBA" id="ARBA00029447"/>
    </source>
</evidence>
<evidence type="ECO:0000256" key="4">
    <source>
        <dbReference type="SAM" id="Phobius"/>
    </source>
</evidence>
<dbReference type="InterPro" id="IPR004089">
    <property type="entry name" value="MCPsignal_dom"/>
</dbReference>
<protein>
    <submittedName>
        <fullName evidence="7">Methyl-accepting chemotaxis protein</fullName>
    </submittedName>
</protein>
<comment type="caution">
    <text evidence="7">The sequence shown here is derived from an EMBL/GenBank/DDBJ whole genome shotgun (WGS) entry which is preliminary data.</text>
</comment>
<keyword evidence="1 3" id="KW-0807">Transducer</keyword>
<reference evidence="7 8" key="1">
    <citation type="journal article" date="2020" name="J Geophys Res Biogeosci">
        <title>Magnetotaxis as an Adaptation to Enable Bacterial Shuttling of Microbial Sulfur and Sulfur Cycling Across Aquatic Oxic#Anoxic Interfaces.</title>
        <authorList>
            <person name="Li J."/>
            <person name="Liu P."/>
            <person name="Wang J."/>
            <person name="Roberts A.P."/>
            <person name="Pan Y."/>
        </authorList>
    </citation>
    <scope>NUCLEOTIDE SEQUENCE [LARGE SCALE GENOMIC DNA]</scope>
    <source>
        <strain evidence="7 8">MYR-1_YQ</strain>
    </source>
</reference>
<evidence type="ECO:0000313" key="8">
    <source>
        <dbReference type="Proteomes" id="UP001196980"/>
    </source>
</evidence>
<dbReference type="PRINTS" id="PR00260">
    <property type="entry name" value="CHEMTRNSDUCR"/>
</dbReference>
<keyword evidence="8" id="KW-1185">Reference proteome</keyword>
<dbReference type="InterPro" id="IPR004090">
    <property type="entry name" value="Chemotax_Me-accpt_rcpt"/>
</dbReference>
<evidence type="ECO:0000259" key="6">
    <source>
        <dbReference type="PROSITE" id="PS50885"/>
    </source>
</evidence>
<evidence type="ECO:0000256" key="1">
    <source>
        <dbReference type="ARBA" id="ARBA00023224"/>
    </source>
</evidence>
<dbReference type="EMBL" id="JABXWD010000043">
    <property type="protein sequence ID" value="MBV6340731.1"/>
    <property type="molecule type" value="Genomic_DNA"/>
</dbReference>
<dbReference type="Gene3D" id="1.10.287.950">
    <property type="entry name" value="Methyl-accepting chemotaxis protein"/>
    <property type="match status" value="1"/>
</dbReference>
<gene>
    <name evidence="7" type="ORF">HWQ67_03960</name>
</gene>
<keyword evidence="4" id="KW-0812">Transmembrane</keyword>
<comment type="similarity">
    <text evidence="2">Belongs to the methyl-accepting chemotaxis (MCP) protein family.</text>
</comment>
<evidence type="ECO:0000256" key="3">
    <source>
        <dbReference type="PROSITE-ProRule" id="PRU00284"/>
    </source>
</evidence>
<dbReference type="PANTHER" id="PTHR32089">
    <property type="entry name" value="METHYL-ACCEPTING CHEMOTAXIS PROTEIN MCPB"/>
    <property type="match status" value="1"/>
</dbReference>
<dbReference type="Proteomes" id="UP001196980">
    <property type="component" value="Unassembled WGS sequence"/>
</dbReference>
<feature type="domain" description="HAMP" evidence="6">
    <location>
        <begin position="204"/>
        <end position="256"/>
    </location>
</feature>
<accession>A0ABS6RVS6</accession>
<dbReference type="Pfam" id="PF00672">
    <property type="entry name" value="HAMP"/>
    <property type="match status" value="1"/>
</dbReference>
<dbReference type="PROSITE" id="PS50111">
    <property type="entry name" value="CHEMOTAXIS_TRANSDUC_2"/>
    <property type="match status" value="1"/>
</dbReference>
<dbReference type="RefSeq" id="WP_255317104.1">
    <property type="nucleotide sequence ID" value="NZ_JABXWD010000043.1"/>
</dbReference>
<dbReference type="SMART" id="SM00304">
    <property type="entry name" value="HAMP"/>
    <property type="match status" value="1"/>
</dbReference>